<evidence type="ECO:0000313" key="6">
    <source>
        <dbReference type="EMBL" id="PSL22481.1"/>
    </source>
</evidence>
<proteinExistence type="inferred from homology"/>
<evidence type="ECO:0000313" key="7">
    <source>
        <dbReference type="Proteomes" id="UP000241964"/>
    </source>
</evidence>
<evidence type="ECO:0000256" key="4">
    <source>
        <dbReference type="PIRSR" id="PIRSR603782-2"/>
    </source>
</evidence>
<dbReference type="PROSITE" id="PS51352">
    <property type="entry name" value="THIOREDOXIN_2"/>
    <property type="match status" value="1"/>
</dbReference>
<keyword evidence="3" id="KW-0479">Metal-binding</keyword>
<dbReference type="PANTHER" id="PTHR12151:SF25">
    <property type="entry name" value="LINALOOL DEHYDRATASE_ISOMERASE DOMAIN-CONTAINING PROTEIN"/>
    <property type="match status" value="1"/>
</dbReference>
<dbReference type="Gene3D" id="3.40.30.10">
    <property type="entry name" value="Glutaredoxin"/>
    <property type="match status" value="1"/>
</dbReference>
<feature type="disulfide bond" description="Redox-active" evidence="4">
    <location>
        <begin position="84"/>
        <end position="88"/>
    </location>
</feature>
<comment type="similarity">
    <text evidence="1">Belongs to the SCO1/2 family.</text>
</comment>
<protein>
    <submittedName>
        <fullName evidence="6">Protein SCO1/2</fullName>
    </submittedName>
</protein>
<dbReference type="PROSITE" id="PS51257">
    <property type="entry name" value="PROKAR_LIPOPROTEIN"/>
    <property type="match status" value="1"/>
</dbReference>
<sequence>MRVHTRRFIVGLLAAAVLTACEDRKLPYLGEPHTVIKTVEGKTTEETDYPSIPAFSFINQDNKAVSEQDFKDKIYVADFFFTTCPTICPVMKKNMLKVYDEVKDNPTVRILSHTIDPEHDTPAVLKTYANDLGVSNATWQFVTGDREKIYNIGQRHYLITAAEDAKSPGGFLHSGHFVLLDKDRHIRGMYDGTTDEGTYELIRDIRTLLKEYE</sequence>
<feature type="binding site" evidence="3">
    <location>
        <position position="88"/>
    </location>
    <ligand>
        <name>Cu cation</name>
        <dbReference type="ChEBI" id="CHEBI:23378"/>
    </ligand>
</feature>
<comment type="caution">
    <text evidence="6">The sequence shown here is derived from an EMBL/GenBank/DDBJ whole genome shotgun (WGS) entry which is preliminary data.</text>
</comment>
<dbReference type="InterPro" id="IPR003782">
    <property type="entry name" value="SCO1/SenC"/>
</dbReference>
<dbReference type="EMBL" id="PYAS01000020">
    <property type="protein sequence ID" value="PSL22481.1"/>
    <property type="molecule type" value="Genomic_DNA"/>
</dbReference>
<keyword evidence="4" id="KW-1015">Disulfide bond</keyword>
<dbReference type="InterPro" id="IPR036249">
    <property type="entry name" value="Thioredoxin-like_sf"/>
</dbReference>
<organism evidence="6 7">
    <name type="scientific">Dyadobacter jiangsuensis</name>
    <dbReference type="NCBI Taxonomy" id="1591085"/>
    <lineage>
        <taxon>Bacteria</taxon>
        <taxon>Pseudomonadati</taxon>
        <taxon>Bacteroidota</taxon>
        <taxon>Cytophagia</taxon>
        <taxon>Cytophagales</taxon>
        <taxon>Spirosomataceae</taxon>
        <taxon>Dyadobacter</taxon>
    </lineage>
</organism>
<evidence type="ECO:0000259" key="5">
    <source>
        <dbReference type="PROSITE" id="PS51352"/>
    </source>
</evidence>
<evidence type="ECO:0000256" key="2">
    <source>
        <dbReference type="ARBA" id="ARBA00023008"/>
    </source>
</evidence>
<accession>A0A2P8FL91</accession>
<feature type="binding site" evidence="3">
    <location>
        <position position="173"/>
    </location>
    <ligand>
        <name>Cu cation</name>
        <dbReference type="ChEBI" id="CHEBI:23378"/>
    </ligand>
</feature>
<keyword evidence="7" id="KW-1185">Reference proteome</keyword>
<dbReference type="Pfam" id="PF02630">
    <property type="entry name" value="SCO1-SenC"/>
    <property type="match status" value="1"/>
</dbReference>
<dbReference type="Proteomes" id="UP000241964">
    <property type="component" value="Unassembled WGS sequence"/>
</dbReference>
<dbReference type="RefSeq" id="WP_106599142.1">
    <property type="nucleotide sequence ID" value="NZ_PYAS01000020.1"/>
</dbReference>
<gene>
    <name evidence="6" type="ORF">CLV60_12025</name>
</gene>
<dbReference type="AlphaFoldDB" id="A0A2P8FL91"/>
<feature type="binding site" evidence="3">
    <location>
        <position position="84"/>
    </location>
    <ligand>
        <name>Cu cation</name>
        <dbReference type="ChEBI" id="CHEBI:23378"/>
    </ligand>
</feature>
<keyword evidence="2 3" id="KW-0186">Copper</keyword>
<name>A0A2P8FL91_9BACT</name>
<dbReference type="PANTHER" id="PTHR12151">
    <property type="entry name" value="ELECTRON TRANSPORT PROTIN SCO1/SENC FAMILY MEMBER"/>
    <property type="match status" value="1"/>
</dbReference>
<feature type="domain" description="Thioredoxin" evidence="5">
    <location>
        <begin position="46"/>
        <end position="210"/>
    </location>
</feature>
<dbReference type="OrthoDB" id="9811998at2"/>
<dbReference type="SUPFAM" id="SSF52833">
    <property type="entry name" value="Thioredoxin-like"/>
    <property type="match status" value="1"/>
</dbReference>
<reference evidence="6 7" key="1">
    <citation type="submission" date="2018-03" db="EMBL/GenBank/DDBJ databases">
        <title>Genomic Encyclopedia of Archaeal and Bacterial Type Strains, Phase II (KMG-II): from individual species to whole genera.</title>
        <authorList>
            <person name="Goeker M."/>
        </authorList>
    </citation>
    <scope>NUCLEOTIDE SEQUENCE [LARGE SCALE GENOMIC DNA]</scope>
    <source>
        <strain evidence="6 7">DSM 29057</strain>
    </source>
</reference>
<evidence type="ECO:0000256" key="1">
    <source>
        <dbReference type="ARBA" id="ARBA00010996"/>
    </source>
</evidence>
<dbReference type="InterPro" id="IPR013766">
    <property type="entry name" value="Thioredoxin_domain"/>
</dbReference>
<dbReference type="CDD" id="cd02968">
    <property type="entry name" value="SCO"/>
    <property type="match status" value="1"/>
</dbReference>
<dbReference type="GO" id="GO:0046872">
    <property type="term" value="F:metal ion binding"/>
    <property type="evidence" value="ECO:0007669"/>
    <property type="project" value="UniProtKB-KW"/>
</dbReference>
<evidence type="ECO:0000256" key="3">
    <source>
        <dbReference type="PIRSR" id="PIRSR603782-1"/>
    </source>
</evidence>